<dbReference type="CDD" id="cd16841">
    <property type="entry name" value="RraA_family"/>
    <property type="match status" value="1"/>
</dbReference>
<dbReference type="SUPFAM" id="SSF89562">
    <property type="entry name" value="RraA-like"/>
    <property type="match status" value="1"/>
</dbReference>
<dbReference type="Gene3D" id="3.50.30.40">
    <property type="entry name" value="Ribonuclease E inhibitor RraA/RraA-like"/>
    <property type="match status" value="1"/>
</dbReference>
<dbReference type="Pfam" id="PF03737">
    <property type="entry name" value="RraA-like"/>
    <property type="match status" value="1"/>
</dbReference>
<evidence type="ECO:0000256" key="1">
    <source>
        <dbReference type="PIRSR" id="PIRSR605493-1"/>
    </source>
</evidence>
<proteinExistence type="predicted"/>
<keyword evidence="3" id="KW-1185">Reference proteome</keyword>
<evidence type="ECO:0000313" key="2">
    <source>
        <dbReference type="EMBL" id="MBB4103353.1"/>
    </source>
</evidence>
<dbReference type="PANTHER" id="PTHR33254">
    <property type="entry name" value="4-HYDROXY-4-METHYL-2-OXOGLUTARATE ALDOLASE 3-RELATED"/>
    <property type="match status" value="1"/>
</dbReference>
<dbReference type="EMBL" id="JACIDU010000006">
    <property type="protein sequence ID" value="MBB4103353.1"/>
    <property type="molecule type" value="Genomic_DNA"/>
</dbReference>
<keyword evidence="1" id="KW-0479">Metal-binding</keyword>
<comment type="cofactor">
    <cofactor evidence="1">
        <name>Mg(2+)</name>
        <dbReference type="ChEBI" id="CHEBI:18420"/>
    </cofactor>
</comment>
<name>A0A7W6K192_9HYPH</name>
<organism evidence="2 3">
    <name type="scientific">Allorhizobium borbori</name>
    <dbReference type="NCBI Taxonomy" id="485907"/>
    <lineage>
        <taxon>Bacteria</taxon>
        <taxon>Pseudomonadati</taxon>
        <taxon>Pseudomonadota</taxon>
        <taxon>Alphaproteobacteria</taxon>
        <taxon>Hyphomicrobiales</taxon>
        <taxon>Rhizobiaceae</taxon>
        <taxon>Rhizobium/Agrobacterium group</taxon>
        <taxon>Allorhizobium</taxon>
    </lineage>
</organism>
<feature type="binding site" evidence="1">
    <location>
        <begin position="93"/>
        <end position="96"/>
    </location>
    <ligand>
        <name>substrate</name>
    </ligand>
</feature>
<sequence>MYTINAMPEQVPAEDLDLLSGVETATVGHWRLMGFMNRAIQPLLPGRRVVGTAVTLAIAGPDSTLLHHAAGLLRPGDILVIDRLGDDKYACWGGGVTVAVKASGATAGIVDGPCTDLTEIIDSDFPMWSRGLSPITTRIYDLGGGMNIPVSCGGAVVMPGDAILADESGVLVVPRNEVRAVAEKALGMQERGKQREASVRDRVEKLGDLSGASAKVLAKLGPA</sequence>
<dbReference type="RefSeq" id="WP_183791779.1">
    <property type="nucleotide sequence ID" value="NZ_JACIDU010000006.1"/>
</dbReference>
<dbReference type="InterPro" id="IPR036704">
    <property type="entry name" value="RraA/RraA-like_sf"/>
</dbReference>
<accession>A0A7W6K192</accession>
<dbReference type="PANTHER" id="PTHR33254:SF16">
    <property type="entry name" value="BLR3842 PROTEIN"/>
    <property type="match status" value="1"/>
</dbReference>
<protein>
    <submittedName>
        <fullName evidence="2">Regulator of RNase E activity RraA</fullName>
    </submittedName>
</protein>
<reference evidence="2 3" key="1">
    <citation type="submission" date="2020-08" db="EMBL/GenBank/DDBJ databases">
        <title>Genomic Encyclopedia of Type Strains, Phase IV (KMG-IV): sequencing the most valuable type-strain genomes for metagenomic binning, comparative biology and taxonomic classification.</title>
        <authorList>
            <person name="Goeker M."/>
        </authorList>
    </citation>
    <scope>NUCLEOTIDE SEQUENCE [LARGE SCALE GENOMIC DNA]</scope>
    <source>
        <strain evidence="2 3">DSM 26385</strain>
    </source>
</reference>
<comment type="caution">
    <text evidence="2">The sequence shown here is derived from an EMBL/GenBank/DDBJ whole genome shotgun (WGS) entry which is preliminary data.</text>
</comment>
<dbReference type="InterPro" id="IPR005493">
    <property type="entry name" value="RraA/RraA-like"/>
</dbReference>
<keyword evidence="1" id="KW-0460">Magnesium</keyword>
<feature type="binding site" evidence="1">
    <location>
        <position position="116"/>
    </location>
    <ligand>
        <name>Mg(2+)</name>
        <dbReference type="ChEBI" id="CHEBI:18420"/>
    </ligand>
</feature>
<evidence type="ECO:0000313" key="3">
    <source>
        <dbReference type="Proteomes" id="UP000584824"/>
    </source>
</evidence>
<dbReference type="GO" id="GO:0046872">
    <property type="term" value="F:metal ion binding"/>
    <property type="evidence" value="ECO:0007669"/>
    <property type="project" value="UniProtKB-KW"/>
</dbReference>
<dbReference type="Proteomes" id="UP000584824">
    <property type="component" value="Unassembled WGS sequence"/>
</dbReference>
<gene>
    <name evidence="2" type="ORF">GGQ66_001910</name>
</gene>
<dbReference type="AlphaFoldDB" id="A0A7W6K192"/>